<dbReference type="SUPFAM" id="SSF81383">
    <property type="entry name" value="F-box domain"/>
    <property type="match status" value="1"/>
</dbReference>
<dbReference type="CDD" id="cd09917">
    <property type="entry name" value="F-box_SF"/>
    <property type="match status" value="1"/>
</dbReference>
<evidence type="ECO:0000259" key="1">
    <source>
        <dbReference type="PROSITE" id="PS50181"/>
    </source>
</evidence>
<reference evidence="2 3" key="1">
    <citation type="submission" date="2018-12" db="EMBL/GenBank/DDBJ databases">
        <title>Venturia inaequalis Genome Resource.</title>
        <authorList>
            <person name="Lichtner F.J."/>
        </authorList>
    </citation>
    <scope>NUCLEOTIDE SEQUENCE [LARGE SCALE GENOMIC DNA]</scope>
    <source>
        <strain evidence="2 3">120213</strain>
    </source>
</reference>
<dbReference type="PROSITE" id="PS50181">
    <property type="entry name" value="FBOX"/>
    <property type="match status" value="1"/>
</dbReference>
<dbReference type="AlphaFoldDB" id="A0A8H3UAT9"/>
<feature type="domain" description="F-box" evidence="1">
    <location>
        <begin position="25"/>
        <end position="74"/>
    </location>
</feature>
<dbReference type="Pfam" id="PF00646">
    <property type="entry name" value="F-box"/>
    <property type="match status" value="1"/>
</dbReference>
<protein>
    <recommendedName>
        <fullName evidence="1">F-box domain-containing protein</fullName>
    </recommendedName>
</protein>
<dbReference type="InterPro" id="IPR036047">
    <property type="entry name" value="F-box-like_dom_sf"/>
</dbReference>
<dbReference type="InterPro" id="IPR001810">
    <property type="entry name" value="F-box_dom"/>
</dbReference>
<evidence type="ECO:0000313" key="2">
    <source>
        <dbReference type="EMBL" id="KAE9966704.1"/>
    </source>
</evidence>
<dbReference type="EMBL" id="WNWS01000499">
    <property type="protein sequence ID" value="KAE9966704.1"/>
    <property type="molecule type" value="Genomic_DNA"/>
</dbReference>
<evidence type="ECO:0000313" key="3">
    <source>
        <dbReference type="Proteomes" id="UP000447873"/>
    </source>
</evidence>
<organism evidence="2 3">
    <name type="scientific">Venturia inaequalis</name>
    <name type="common">Apple scab fungus</name>
    <dbReference type="NCBI Taxonomy" id="5025"/>
    <lineage>
        <taxon>Eukaryota</taxon>
        <taxon>Fungi</taxon>
        <taxon>Dikarya</taxon>
        <taxon>Ascomycota</taxon>
        <taxon>Pezizomycotina</taxon>
        <taxon>Dothideomycetes</taxon>
        <taxon>Pleosporomycetidae</taxon>
        <taxon>Venturiales</taxon>
        <taxon>Venturiaceae</taxon>
        <taxon>Venturia</taxon>
    </lineage>
</organism>
<comment type="caution">
    <text evidence="2">The sequence shown here is derived from an EMBL/GenBank/DDBJ whole genome shotgun (WGS) entry which is preliminary data.</text>
</comment>
<name>A0A8H3UAT9_VENIN</name>
<sequence length="460" mass="52664">MKLPKFKGSKRLRRLLAPRPQYPIAIPLSNYPPELIERVAAFLPRKDLCNLRLVNRKVNCATVHLFVRENFRQFDIDFTQEGLQKLVDISQHYDLSGEVNFGAWIQVVRLRQAVWSDREERAWTNALTVKGYPKQRRVLKKGARTAALLWQSHLEMDAGGHYRQTLITALQGMKRLQCISVLDHLDKTDLNVYVPTILESAERFAYTLETIFAAMTLSSAQLIIKHIRLEYQKIKDRGSLITLSQLAGIMDRHEALYGGPSHAWKFLESCSWLDMSFYREERNFPSLETQASLGRFMTPMASSLTKLSLRGHKARYDEALLPIVYQLAQAVHLPKLQSLYFQQASIHSTDLETFVLRHASTLESILLLEVRLDSGGCSRFLTNLSDCATPNLAKFVIHAVFESDISRQEDGSYQIGETLDISWPELKQDNADDWIISTCHYTFIASFLMPLLDQSKKLAS</sequence>
<accession>A0A8H3UAT9</accession>
<dbReference type="Proteomes" id="UP000447873">
    <property type="component" value="Unassembled WGS sequence"/>
</dbReference>
<gene>
    <name evidence="2" type="ORF">EG328_008657</name>
</gene>
<proteinExistence type="predicted"/>